<organism evidence="4 5">
    <name type="scientific">Thalictrum thalictroides</name>
    <name type="common">Rue-anemone</name>
    <name type="synonym">Anemone thalictroides</name>
    <dbReference type="NCBI Taxonomy" id="46969"/>
    <lineage>
        <taxon>Eukaryota</taxon>
        <taxon>Viridiplantae</taxon>
        <taxon>Streptophyta</taxon>
        <taxon>Embryophyta</taxon>
        <taxon>Tracheophyta</taxon>
        <taxon>Spermatophyta</taxon>
        <taxon>Magnoliopsida</taxon>
        <taxon>Ranunculales</taxon>
        <taxon>Ranunculaceae</taxon>
        <taxon>Thalictroideae</taxon>
        <taxon>Thalictrum</taxon>
    </lineage>
</organism>
<reference evidence="4 5" key="1">
    <citation type="submission" date="2020-06" db="EMBL/GenBank/DDBJ databases">
        <title>Transcriptomic and genomic resources for Thalictrum thalictroides and T. hernandezii: Facilitating candidate gene discovery in an emerging model plant lineage.</title>
        <authorList>
            <person name="Arias T."/>
            <person name="Riano-Pachon D.M."/>
            <person name="Di Stilio V.S."/>
        </authorList>
    </citation>
    <scope>NUCLEOTIDE SEQUENCE [LARGE SCALE GENOMIC DNA]</scope>
    <source>
        <strain evidence="5">cv. WT478/WT964</strain>
        <tissue evidence="4">Leaves</tissue>
    </source>
</reference>
<dbReference type="InterPro" id="IPR040389">
    <property type="entry name" value="SMR"/>
</dbReference>
<feature type="compositionally biased region" description="Basic residues" evidence="3">
    <location>
        <begin position="1"/>
        <end position="15"/>
    </location>
</feature>
<dbReference type="AlphaFoldDB" id="A0A7J6UXH0"/>
<dbReference type="PANTHER" id="PTHR33142">
    <property type="entry name" value="CYCLIN-DEPENDENT PROTEIN KINASE INHIBITOR SMR13"/>
    <property type="match status" value="1"/>
</dbReference>
<proteinExistence type="predicted"/>
<keyword evidence="5" id="KW-1185">Reference proteome</keyword>
<sequence>MARKRRIQYKKKLHQPKTTQDTTMKIPTSTTVDEVLKIEEDKEVEDSSGFEVYSSDYCSTPKAERNRIPNIVLCPPAPKKRKVVSPCSSLRSPISFFAPPDIEHFFYFAVHTVV</sequence>
<name>A0A7J6UXH0_THATH</name>
<gene>
    <name evidence="4" type="ORF">FRX31_033538</name>
</gene>
<evidence type="ECO:0000313" key="5">
    <source>
        <dbReference type="Proteomes" id="UP000554482"/>
    </source>
</evidence>
<evidence type="ECO:0000313" key="4">
    <source>
        <dbReference type="EMBL" id="KAF5176882.1"/>
    </source>
</evidence>
<dbReference type="GO" id="GO:0004860">
    <property type="term" value="F:protein kinase inhibitor activity"/>
    <property type="evidence" value="ECO:0007669"/>
    <property type="project" value="UniProtKB-KW"/>
</dbReference>
<dbReference type="EMBL" id="JABWDY010042125">
    <property type="protein sequence ID" value="KAF5176882.1"/>
    <property type="molecule type" value="Genomic_DNA"/>
</dbReference>
<evidence type="ECO:0000256" key="2">
    <source>
        <dbReference type="ARBA" id="ARBA00023306"/>
    </source>
</evidence>
<keyword evidence="1" id="KW-0649">Protein kinase inhibitor</keyword>
<accession>A0A7J6UXH0</accession>
<comment type="caution">
    <text evidence="4">The sequence shown here is derived from an EMBL/GenBank/DDBJ whole genome shotgun (WGS) entry which is preliminary data.</text>
</comment>
<dbReference type="PANTHER" id="PTHR33142:SF8">
    <property type="entry name" value="CYCLIN-DEPENDENT PROTEIN KINASE INHIBITOR SMR9"/>
    <property type="match status" value="1"/>
</dbReference>
<protein>
    <submittedName>
        <fullName evidence="4">Uncharacterized protein</fullName>
    </submittedName>
</protein>
<feature type="region of interest" description="Disordered" evidence="3">
    <location>
        <begin position="1"/>
        <end position="24"/>
    </location>
</feature>
<dbReference type="Proteomes" id="UP000554482">
    <property type="component" value="Unassembled WGS sequence"/>
</dbReference>
<evidence type="ECO:0000256" key="1">
    <source>
        <dbReference type="ARBA" id="ARBA00023013"/>
    </source>
</evidence>
<keyword evidence="2" id="KW-0131">Cell cycle</keyword>
<evidence type="ECO:0000256" key="3">
    <source>
        <dbReference type="SAM" id="MobiDB-lite"/>
    </source>
</evidence>
<dbReference type="GO" id="GO:0032875">
    <property type="term" value="P:regulation of DNA endoreduplication"/>
    <property type="evidence" value="ECO:0007669"/>
    <property type="project" value="InterPro"/>
</dbReference>
<dbReference type="OrthoDB" id="1840446at2759"/>
<dbReference type="GO" id="GO:0005634">
    <property type="term" value="C:nucleus"/>
    <property type="evidence" value="ECO:0007669"/>
    <property type="project" value="TreeGrafter"/>
</dbReference>